<accession>A0A2R6WNR6</accession>
<protein>
    <submittedName>
        <fullName evidence="1">Uncharacterized protein</fullName>
    </submittedName>
</protein>
<keyword evidence="2" id="KW-1185">Reference proteome</keyword>
<name>A0A2R6WNR6_MARPO</name>
<proteinExistence type="predicted"/>
<sequence>MARGIISYSSGACLETPPGYINCGVKTWLKPTELRKVRFCLICFA</sequence>
<reference evidence="2" key="1">
    <citation type="journal article" date="2017" name="Cell">
        <title>Insights into land plant evolution garnered from the Marchantia polymorpha genome.</title>
        <authorList>
            <person name="Bowman J.L."/>
            <person name="Kohchi T."/>
            <person name="Yamato K.T."/>
            <person name="Jenkins J."/>
            <person name="Shu S."/>
            <person name="Ishizaki K."/>
            <person name="Yamaoka S."/>
            <person name="Nishihama R."/>
            <person name="Nakamura Y."/>
            <person name="Berger F."/>
            <person name="Adam C."/>
            <person name="Aki S.S."/>
            <person name="Althoff F."/>
            <person name="Araki T."/>
            <person name="Arteaga-Vazquez M.A."/>
            <person name="Balasubrmanian S."/>
            <person name="Barry K."/>
            <person name="Bauer D."/>
            <person name="Boehm C.R."/>
            <person name="Briginshaw L."/>
            <person name="Caballero-Perez J."/>
            <person name="Catarino B."/>
            <person name="Chen F."/>
            <person name="Chiyoda S."/>
            <person name="Chovatia M."/>
            <person name="Davies K.M."/>
            <person name="Delmans M."/>
            <person name="Demura T."/>
            <person name="Dierschke T."/>
            <person name="Dolan L."/>
            <person name="Dorantes-Acosta A.E."/>
            <person name="Eklund D.M."/>
            <person name="Florent S.N."/>
            <person name="Flores-Sandoval E."/>
            <person name="Fujiyama A."/>
            <person name="Fukuzawa H."/>
            <person name="Galik B."/>
            <person name="Grimanelli D."/>
            <person name="Grimwood J."/>
            <person name="Grossniklaus U."/>
            <person name="Hamada T."/>
            <person name="Haseloff J."/>
            <person name="Hetherington A.J."/>
            <person name="Higo A."/>
            <person name="Hirakawa Y."/>
            <person name="Hundley H.N."/>
            <person name="Ikeda Y."/>
            <person name="Inoue K."/>
            <person name="Inoue S.I."/>
            <person name="Ishida S."/>
            <person name="Jia Q."/>
            <person name="Kakita M."/>
            <person name="Kanazawa T."/>
            <person name="Kawai Y."/>
            <person name="Kawashima T."/>
            <person name="Kennedy M."/>
            <person name="Kinose K."/>
            <person name="Kinoshita T."/>
            <person name="Kohara Y."/>
            <person name="Koide E."/>
            <person name="Komatsu K."/>
            <person name="Kopischke S."/>
            <person name="Kubo M."/>
            <person name="Kyozuka J."/>
            <person name="Lagercrantz U."/>
            <person name="Lin S.S."/>
            <person name="Lindquist E."/>
            <person name="Lipzen A.M."/>
            <person name="Lu C.W."/>
            <person name="De Luna E."/>
            <person name="Martienssen R.A."/>
            <person name="Minamino N."/>
            <person name="Mizutani M."/>
            <person name="Mizutani M."/>
            <person name="Mochizuki N."/>
            <person name="Monte I."/>
            <person name="Mosher R."/>
            <person name="Nagasaki H."/>
            <person name="Nakagami H."/>
            <person name="Naramoto S."/>
            <person name="Nishitani K."/>
            <person name="Ohtani M."/>
            <person name="Okamoto T."/>
            <person name="Okumura M."/>
            <person name="Phillips J."/>
            <person name="Pollak B."/>
            <person name="Reinders A."/>
            <person name="Rovekamp M."/>
            <person name="Sano R."/>
            <person name="Sawa S."/>
            <person name="Schmid M.W."/>
            <person name="Shirakawa M."/>
            <person name="Solano R."/>
            <person name="Spunde A."/>
            <person name="Suetsugu N."/>
            <person name="Sugano S."/>
            <person name="Sugiyama A."/>
            <person name="Sun R."/>
            <person name="Suzuki Y."/>
            <person name="Takenaka M."/>
            <person name="Takezawa D."/>
            <person name="Tomogane H."/>
            <person name="Tsuzuki M."/>
            <person name="Ueda T."/>
            <person name="Umeda M."/>
            <person name="Ward J.M."/>
            <person name="Watanabe Y."/>
            <person name="Yazaki K."/>
            <person name="Yokoyama R."/>
            <person name="Yoshitake Y."/>
            <person name="Yotsui I."/>
            <person name="Zachgo S."/>
            <person name="Schmutz J."/>
        </authorList>
    </citation>
    <scope>NUCLEOTIDE SEQUENCE [LARGE SCALE GENOMIC DNA]</scope>
    <source>
        <strain evidence="2">Tak-1</strain>
    </source>
</reference>
<gene>
    <name evidence="1" type="ORF">MARPO_0071s0104</name>
</gene>
<dbReference type="Proteomes" id="UP000244005">
    <property type="component" value="Unassembled WGS sequence"/>
</dbReference>
<evidence type="ECO:0000313" key="1">
    <source>
        <dbReference type="EMBL" id="PTQ35497.1"/>
    </source>
</evidence>
<dbReference type="Gramene" id="Mp5g15050.1">
    <property type="protein sequence ID" value="Mp5g15050.1.cds"/>
    <property type="gene ID" value="Mp5g15050"/>
</dbReference>
<dbReference type="EMBL" id="KZ772743">
    <property type="protein sequence ID" value="PTQ35497.1"/>
    <property type="molecule type" value="Genomic_DNA"/>
</dbReference>
<dbReference type="AlphaFoldDB" id="A0A2R6WNR6"/>
<organism evidence="1 2">
    <name type="scientific">Marchantia polymorpha</name>
    <name type="common">Common liverwort</name>
    <name type="synonym">Marchantia aquatica</name>
    <dbReference type="NCBI Taxonomy" id="3197"/>
    <lineage>
        <taxon>Eukaryota</taxon>
        <taxon>Viridiplantae</taxon>
        <taxon>Streptophyta</taxon>
        <taxon>Embryophyta</taxon>
        <taxon>Marchantiophyta</taxon>
        <taxon>Marchantiopsida</taxon>
        <taxon>Marchantiidae</taxon>
        <taxon>Marchantiales</taxon>
        <taxon>Marchantiaceae</taxon>
        <taxon>Marchantia</taxon>
    </lineage>
</organism>
<evidence type="ECO:0000313" key="2">
    <source>
        <dbReference type="Proteomes" id="UP000244005"/>
    </source>
</evidence>